<dbReference type="SUPFAM" id="SSF52343">
    <property type="entry name" value="Ferredoxin reductase-like, C-terminal NADP-linked domain"/>
    <property type="match status" value="1"/>
</dbReference>
<feature type="domain" description="2Fe-2S ferredoxin-type" evidence="4">
    <location>
        <begin position="266"/>
        <end position="367"/>
    </location>
</feature>
<dbReference type="InterPro" id="IPR012675">
    <property type="entry name" value="Beta-grasp_dom_sf"/>
</dbReference>
<comment type="cofactor">
    <cofactor evidence="1">
        <name>FAD</name>
        <dbReference type="ChEBI" id="CHEBI:57692"/>
    </cofactor>
</comment>
<dbReference type="PROSITE" id="PS51085">
    <property type="entry name" value="2FE2S_FER_2"/>
    <property type="match status" value="1"/>
</dbReference>
<dbReference type="Gene3D" id="3.10.20.30">
    <property type="match status" value="1"/>
</dbReference>
<dbReference type="InterPro" id="IPR001433">
    <property type="entry name" value="OxRdtase_FAD/NAD-bd"/>
</dbReference>
<dbReference type="Proteomes" id="UP001620514">
    <property type="component" value="Unassembled WGS sequence"/>
</dbReference>
<organism evidence="6 7">
    <name type="scientific">Caballeronia udeis</name>
    <dbReference type="NCBI Taxonomy" id="1232866"/>
    <lineage>
        <taxon>Bacteria</taxon>
        <taxon>Pseudomonadati</taxon>
        <taxon>Pseudomonadota</taxon>
        <taxon>Betaproteobacteria</taxon>
        <taxon>Burkholderiales</taxon>
        <taxon>Burkholderiaceae</taxon>
        <taxon>Caballeronia</taxon>
    </lineage>
</organism>
<dbReference type="PANTHER" id="PTHR47354">
    <property type="entry name" value="NADH OXIDOREDUCTASE HCR"/>
    <property type="match status" value="1"/>
</dbReference>
<keyword evidence="2" id="KW-0479">Metal-binding</keyword>
<evidence type="ECO:0000313" key="7">
    <source>
        <dbReference type="Proteomes" id="UP001620514"/>
    </source>
</evidence>
<evidence type="ECO:0000259" key="5">
    <source>
        <dbReference type="PROSITE" id="PS51384"/>
    </source>
</evidence>
<dbReference type="InterPro" id="IPR001709">
    <property type="entry name" value="Flavoprot_Pyr_Nucl_cyt_Rdtase"/>
</dbReference>
<dbReference type="EC" id="1.17.1.1" evidence="6"/>
<dbReference type="Pfam" id="PF00175">
    <property type="entry name" value="NAD_binding_1"/>
    <property type="match status" value="1"/>
</dbReference>
<dbReference type="PANTHER" id="PTHR47354:SF5">
    <property type="entry name" value="PROTEIN RFBI"/>
    <property type="match status" value="1"/>
</dbReference>
<evidence type="ECO:0000259" key="4">
    <source>
        <dbReference type="PROSITE" id="PS51085"/>
    </source>
</evidence>
<dbReference type="PROSITE" id="PS51384">
    <property type="entry name" value="FAD_FR"/>
    <property type="match status" value="1"/>
</dbReference>
<feature type="domain" description="FAD-binding FR-type" evidence="5">
    <location>
        <begin position="14"/>
        <end position="117"/>
    </location>
</feature>
<keyword evidence="2" id="KW-0001">2Fe-2S</keyword>
<comment type="caution">
    <text evidence="6">The sequence shown here is derived from an EMBL/GenBank/DDBJ whole genome shotgun (WGS) entry which is preliminary data.</text>
</comment>
<evidence type="ECO:0000256" key="1">
    <source>
        <dbReference type="ARBA" id="ARBA00001974"/>
    </source>
</evidence>
<reference evidence="6 7" key="1">
    <citation type="submission" date="2024-10" db="EMBL/GenBank/DDBJ databases">
        <authorList>
            <person name="Deangelis K."/>
            <person name="Huntemann M."/>
            <person name="Clum A."/>
            <person name="Wang J."/>
            <person name="Palaniappan K."/>
            <person name="Ritter S."/>
            <person name="Chen I.-M."/>
            <person name="Stamatis D."/>
            <person name="Reddy T."/>
            <person name="O'Malley R."/>
            <person name="Daum C."/>
            <person name="Ng V."/>
            <person name="Ivanova N."/>
            <person name="Kyrpides N."/>
            <person name="Woyke T."/>
        </authorList>
    </citation>
    <scope>NUCLEOTIDE SEQUENCE [LARGE SCALE GENOMIC DNA]</scope>
    <source>
        <strain evidence="6 7">GAS97</strain>
    </source>
</reference>
<sequence length="368" mass="41363">MLSELNLNDRPLQQSTIAAQVVSAKRLSPNIVWLRVRLGVTAKAYFRAGQWARLTLPTGQSRCFSFSNRYDDDGLIDFHVRVRPDGAFARWLSAYDGYPNENAQLVLSDAFGVGLWDHVPDNSPVIMLATGTGIAPIKAMLEEALTRGFSNRIHLYWGNRHRVDFYLHEYLKEYARQNRNFRYTPVLSGKDPTWFGRIGRVHDVALADRIRYDNFYGYACGSPAMVYNARTLFEVQGGDPSARFFSDAFEDSNAEETVISPADAQQCVHVVLPDNTRRSVKVVKDHSLMSVLKQQKIVTAVCGGKGVCGTCRVAISPAWFEKLQAPKVSEVRLLQALDDATPLDRLSCQILMTSDLDELELQILERAL</sequence>
<reference evidence="6 7" key="2">
    <citation type="submission" date="2024-11" db="EMBL/GenBank/DDBJ databases">
        <title>Using genomics to understand microbial adaptation to soil warming.</title>
        <authorList>
            <person name="Deangelis K.M. PhD."/>
        </authorList>
    </citation>
    <scope>NUCLEOTIDE SEQUENCE [LARGE SCALE GENOMIC DNA]</scope>
    <source>
        <strain evidence="6 7">GAS97</strain>
    </source>
</reference>
<dbReference type="InterPro" id="IPR039261">
    <property type="entry name" value="FNR_nucleotide-bd"/>
</dbReference>
<dbReference type="Gene3D" id="2.40.30.10">
    <property type="entry name" value="Translation factors"/>
    <property type="match status" value="1"/>
</dbReference>
<dbReference type="InterPro" id="IPR001041">
    <property type="entry name" value="2Fe-2S_ferredoxin-type"/>
</dbReference>
<name>A0ABW8MKK2_9BURK</name>
<dbReference type="CDD" id="cd00207">
    <property type="entry name" value="fer2"/>
    <property type="match status" value="1"/>
</dbReference>
<accession>A0ABW8MKK2</accession>
<dbReference type="EMBL" id="JBIYDN010000013">
    <property type="protein sequence ID" value="MFK4444218.1"/>
    <property type="molecule type" value="Genomic_DNA"/>
</dbReference>
<dbReference type="SUPFAM" id="SSF54292">
    <property type="entry name" value="2Fe-2S ferredoxin-like"/>
    <property type="match status" value="1"/>
</dbReference>
<dbReference type="RefSeq" id="WP_404609253.1">
    <property type="nucleotide sequence ID" value="NZ_JBIYDN010000013.1"/>
</dbReference>
<protein>
    <submittedName>
        <fullName evidence="6">CDP-4-dehydro-6-deoxyglucose reductase</fullName>
        <ecNumber evidence="6">1.17.1.1</ecNumber>
    </submittedName>
</protein>
<evidence type="ECO:0000256" key="2">
    <source>
        <dbReference type="ARBA" id="ARBA00022714"/>
    </source>
</evidence>
<comment type="cofactor">
    <cofactor evidence="3">
        <name>[2Fe-2S] cluster</name>
        <dbReference type="ChEBI" id="CHEBI:190135"/>
    </cofactor>
</comment>
<gene>
    <name evidence="6" type="ORF">ABH943_004240</name>
</gene>
<keyword evidence="7" id="KW-1185">Reference proteome</keyword>
<dbReference type="InterPro" id="IPR017938">
    <property type="entry name" value="Riboflavin_synthase-like_b-brl"/>
</dbReference>
<proteinExistence type="predicted"/>
<dbReference type="SUPFAM" id="SSF63380">
    <property type="entry name" value="Riboflavin synthase domain-like"/>
    <property type="match status" value="1"/>
</dbReference>
<evidence type="ECO:0000313" key="6">
    <source>
        <dbReference type="EMBL" id="MFK4444218.1"/>
    </source>
</evidence>
<evidence type="ECO:0000256" key="3">
    <source>
        <dbReference type="ARBA" id="ARBA00034078"/>
    </source>
</evidence>
<dbReference type="InterPro" id="IPR050415">
    <property type="entry name" value="MRET"/>
</dbReference>
<dbReference type="InterPro" id="IPR036010">
    <property type="entry name" value="2Fe-2S_ferredoxin-like_sf"/>
</dbReference>
<dbReference type="Gene3D" id="3.40.50.80">
    <property type="entry name" value="Nucleotide-binding domain of ferredoxin-NADP reductase (FNR) module"/>
    <property type="match status" value="1"/>
</dbReference>
<dbReference type="PRINTS" id="PR00410">
    <property type="entry name" value="PHEHYDRXLASE"/>
</dbReference>
<keyword evidence="2" id="KW-0408">Iron</keyword>
<dbReference type="InterPro" id="IPR017927">
    <property type="entry name" value="FAD-bd_FR_type"/>
</dbReference>
<keyword evidence="2" id="KW-0411">Iron-sulfur</keyword>
<dbReference type="Pfam" id="PF00111">
    <property type="entry name" value="Fer2"/>
    <property type="match status" value="1"/>
</dbReference>
<keyword evidence="6" id="KW-0560">Oxidoreductase</keyword>
<dbReference type="GO" id="GO:0047099">
    <property type="term" value="F:CDP-4-dehydro-6-deoxyglucose reductase activity"/>
    <property type="evidence" value="ECO:0007669"/>
    <property type="project" value="UniProtKB-EC"/>
</dbReference>
<dbReference type="PRINTS" id="PR00371">
    <property type="entry name" value="FPNCR"/>
</dbReference>